<dbReference type="Pfam" id="PF07714">
    <property type="entry name" value="PK_Tyr_Ser-Thr"/>
    <property type="match status" value="1"/>
</dbReference>
<keyword evidence="3" id="KW-0808">Transferase</keyword>
<dbReference type="GO" id="GO:0048812">
    <property type="term" value="P:neuron projection morphogenesis"/>
    <property type="evidence" value="ECO:0007669"/>
    <property type="project" value="TreeGrafter"/>
</dbReference>
<dbReference type="STRING" id="10195.A0A3M7S0B1"/>
<accession>A0A3M7S0B1</accession>
<proteinExistence type="predicted"/>
<dbReference type="GO" id="GO:0005524">
    <property type="term" value="F:ATP binding"/>
    <property type="evidence" value="ECO:0007669"/>
    <property type="project" value="UniProtKB-UniRule"/>
</dbReference>
<dbReference type="EMBL" id="REGN01002258">
    <property type="protein sequence ID" value="RNA29244.1"/>
    <property type="molecule type" value="Genomic_DNA"/>
</dbReference>
<name>A0A3M7S0B1_BRAPC</name>
<dbReference type="Gene3D" id="1.10.510.10">
    <property type="entry name" value="Transferase(Phosphotransferase) domain 1"/>
    <property type="match status" value="1"/>
</dbReference>
<dbReference type="PROSITE" id="PS50011">
    <property type="entry name" value="PROTEIN_KINASE_DOM"/>
    <property type="match status" value="1"/>
</dbReference>
<protein>
    <submittedName>
        <fullName evidence="3">Serine threonine-kinase</fullName>
    </submittedName>
</protein>
<keyword evidence="1" id="KW-0547">Nucleotide-binding</keyword>
<dbReference type="Proteomes" id="UP000276133">
    <property type="component" value="Unassembled WGS sequence"/>
</dbReference>
<evidence type="ECO:0000259" key="2">
    <source>
        <dbReference type="PROSITE" id="PS50011"/>
    </source>
</evidence>
<dbReference type="InterPro" id="IPR011009">
    <property type="entry name" value="Kinase-like_dom_sf"/>
</dbReference>
<organism evidence="3 4">
    <name type="scientific">Brachionus plicatilis</name>
    <name type="common">Marine rotifer</name>
    <name type="synonym">Brachionus muelleri</name>
    <dbReference type="NCBI Taxonomy" id="10195"/>
    <lineage>
        <taxon>Eukaryota</taxon>
        <taxon>Metazoa</taxon>
        <taxon>Spiralia</taxon>
        <taxon>Gnathifera</taxon>
        <taxon>Rotifera</taxon>
        <taxon>Eurotatoria</taxon>
        <taxon>Monogononta</taxon>
        <taxon>Pseudotrocha</taxon>
        <taxon>Ploima</taxon>
        <taxon>Brachionidae</taxon>
        <taxon>Brachionus</taxon>
    </lineage>
</organism>
<evidence type="ECO:0000256" key="1">
    <source>
        <dbReference type="PROSITE-ProRule" id="PRU10141"/>
    </source>
</evidence>
<keyword evidence="3" id="KW-0418">Kinase</keyword>
<dbReference type="InterPro" id="IPR017441">
    <property type="entry name" value="Protein_kinase_ATP_BS"/>
</dbReference>
<dbReference type="GO" id="GO:0005737">
    <property type="term" value="C:cytoplasm"/>
    <property type="evidence" value="ECO:0007669"/>
    <property type="project" value="TreeGrafter"/>
</dbReference>
<dbReference type="GO" id="GO:0043408">
    <property type="term" value="P:regulation of MAPK cascade"/>
    <property type="evidence" value="ECO:0007669"/>
    <property type="project" value="TreeGrafter"/>
</dbReference>
<evidence type="ECO:0000313" key="4">
    <source>
        <dbReference type="Proteomes" id="UP000276133"/>
    </source>
</evidence>
<feature type="domain" description="Protein kinase" evidence="2">
    <location>
        <begin position="39"/>
        <end position="213"/>
    </location>
</feature>
<dbReference type="InterPro" id="IPR001245">
    <property type="entry name" value="Ser-Thr/Tyr_kinase_cat_dom"/>
</dbReference>
<dbReference type="Gene3D" id="3.30.200.20">
    <property type="entry name" value="Phosphorylase Kinase, domain 1"/>
    <property type="match status" value="1"/>
</dbReference>
<dbReference type="PANTHER" id="PTHR48015">
    <property type="entry name" value="SERINE/THREONINE-PROTEIN KINASE TAO"/>
    <property type="match status" value="1"/>
</dbReference>
<dbReference type="InterPro" id="IPR000719">
    <property type="entry name" value="Prot_kinase_dom"/>
</dbReference>
<comment type="caution">
    <text evidence="3">The sequence shown here is derived from an EMBL/GenBank/DDBJ whole genome shotgun (WGS) entry which is preliminary data.</text>
</comment>
<dbReference type="AlphaFoldDB" id="A0A3M7S0B1"/>
<dbReference type="InterPro" id="IPR050285">
    <property type="entry name" value="STE20_Ser/Thr_kinase"/>
</dbReference>
<keyword evidence="4" id="KW-1185">Reference proteome</keyword>
<dbReference type="PROSITE" id="PS00107">
    <property type="entry name" value="PROTEIN_KINASE_ATP"/>
    <property type="match status" value="1"/>
</dbReference>
<keyword evidence="1" id="KW-0067">ATP-binding</keyword>
<dbReference type="Pfam" id="PF00069">
    <property type="entry name" value="Pkinase"/>
    <property type="match status" value="1"/>
</dbReference>
<evidence type="ECO:0000313" key="3">
    <source>
        <dbReference type="EMBL" id="RNA29244.1"/>
    </source>
</evidence>
<dbReference type="SUPFAM" id="SSF56112">
    <property type="entry name" value="Protein kinase-like (PK-like)"/>
    <property type="match status" value="1"/>
</dbReference>
<dbReference type="OrthoDB" id="10027016at2759"/>
<dbReference type="GO" id="GO:0004674">
    <property type="term" value="F:protein serine/threonine kinase activity"/>
    <property type="evidence" value="ECO:0007669"/>
    <property type="project" value="TreeGrafter"/>
</dbReference>
<sequence length="213" mass="25227">MAEKKRYEEENRSKLSRTSILEHNFDMFRIKIMDPEKYWKKSDIIGFGSFGKIFKCTNVEDDKLAAMKILNIDEDLALDQLLIELEIMNKSNHKNIVQFYDAFMHNDKIYIIMEYCALEVINCSFHKFTKYNYKADIWSLGITCIELAEKQPPNTSLKPKDAMKMIKNEKSPKLKEPNEWSEFFQDFIAQCLVKNPKVRPNASHLLQDLYYGW</sequence>
<gene>
    <name evidence="3" type="ORF">BpHYR1_046826</name>
</gene>
<reference evidence="3 4" key="1">
    <citation type="journal article" date="2018" name="Sci. Rep.">
        <title>Genomic signatures of local adaptation to the degree of environmental predictability in rotifers.</title>
        <authorList>
            <person name="Franch-Gras L."/>
            <person name="Hahn C."/>
            <person name="Garcia-Roger E.M."/>
            <person name="Carmona M.J."/>
            <person name="Serra M."/>
            <person name="Gomez A."/>
        </authorList>
    </citation>
    <scope>NUCLEOTIDE SEQUENCE [LARGE SCALE GENOMIC DNA]</scope>
    <source>
        <strain evidence="3">HYR1</strain>
    </source>
</reference>
<dbReference type="PANTHER" id="PTHR48015:SF16">
    <property type="entry name" value="SERINE_THREONINE-PROTEIN KINASE SULU"/>
    <property type="match status" value="1"/>
</dbReference>
<feature type="binding site" evidence="1">
    <location>
        <position position="68"/>
    </location>
    <ligand>
        <name>ATP</name>
        <dbReference type="ChEBI" id="CHEBI:30616"/>
    </ligand>
</feature>
<dbReference type="GO" id="GO:0000165">
    <property type="term" value="P:MAPK cascade"/>
    <property type="evidence" value="ECO:0007669"/>
    <property type="project" value="TreeGrafter"/>
</dbReference>